<dbReference type="InterPro" id="IPR044144">
    <property type="entry name" value="SAF_UxaA/GarD"/>
</dbReference>
<dbReference type="OrthoDB" id="9804574at2"/>
<dbReference type="EMBL" id="AKVJ01000009">
    <property type="protein sequence ID" value="EIW20276.1"/>
    <property type="molecule type" value="Genomic_DNA"/>
</dbReference>
<keyword evidence="4" id="KW-1185">Reference proteome</keyword>
<dbReference type="RefSeq" id="WP_007931414.1">
    <property type="nucleotide sequence ID" value="NZ_AKVJ01000009.1"/>
</dbReference>
<accession>I9LIP9</accession>
<sequence length="98" mass="10894">MGETKINALIIKSTDSVAVVIEPLQAGTIATYKVKGEEFNILVKENIPIYHKIAVFDIEKGQGLYKYGENIGCASRAIQAGQHVHIHNLESMRETIKR</sequence>
<dbReference type="CDD" id="cd11613">
    <property type="entry name" value="SAF_AH_GD"/>
    <property type="match status" value="1"/>
</dbReference>
<reference evidence="3 4" key="1">
    <citation type="journal article" date="2012" name="J. Bacteriol.">
        <title>Draft Genome Sequences for Two Metal-Reducing Pelosinus fermentans Strains Isolated from a Cr(VI)-Contaminated Site and for Type Strain R7.</title>
        <authorList>
            <person name="Brown S.D."/>
            <person name="Podar M."/>
            <person name="Klingeman D.M."/>
            <person name="Johnson C.M."/>
            <person name="Yang Z.K."/>
            <person name="Utturkar S.M."/>
            <person name="Land M.L."/>
            <person name="Mosher J.J."/>
            <person name="Hurt R.A.Jr."/>
            <person name="Phelps T.J."/>
            <person name="Palumbo A.V."/>
            <person name="Arkin A.P."/>
            <person name="Hazen T.C."/>
            <person name="Elias D.A."/>
        </authorList>
    </citation>
    <scope>NUCLEOTIDE SEQUENCE [LARGE SCALE GENOMIC DNA]</scope>
    <source>
        <strain evidence="3 4">B4</strain>
    </source>
</reference>
<feature type="domain" description="SAF" evidence="2">
    <location>
        <begin position="15"/>
        <end position="90"/>
    </location>
</feature>
<dbReference type="Gene3D" id="2.30.130.110">
    <property type="match status" value="1"/>
</dbReference>
<dbReference type="Proteomes" id="UP000004324">
    <property type="component" value="Unassembled WGS sequence"/>
</dbReference>
<evidence type="ECO:0000256" key="1">
    <source>
        <dbReference type="ARBA" id="ARBA00023239"/>
    </source>
</evidence>
<dbReference type="SMART" id="SM00858">
    <property type="entry name" value="SAF"/>
    <property type="match status" value="1"/>
</dbReference>
<name>I9LIP9_9FIRM</name>
<keyword evidence="1" id="KW-0456">Lyase</keyword>
<protein>
    <submittedName>
        <fullName evidence="3">SAF domain protein</fullName>
    </submittedName>
</protein>
<dbReference type="AlphaFoldDB" id="I9LIP9"/>
<dbReference type="Pfam" id="PF08666">
    <property type="entry name" value="SAF"/>
    <property type="match status" value="1"/>
</dbReference>
<evidence type="ECO:0000313" key="3">
    <source>
        <dbReference type="EMBL" id="EIW20276.1"/>
    </source>
</evidence>
<dbReference type="InterPro" id="IPR013974">
    <property type="entry name" value="SAF"/>
</dbReference>
<evidence type="ECO:0000313" key="4">
    <source>
        <dbReference type="Proteomes" id="UP000004324"/>
    </source>
</evidence>
<proteinExistence type="predicted"/>
<dbReference type="GO" id="GO:0016829">
    <property type="term" value="F:lyase activity"/>
    <property type="evidence" value="ECO:0007669"/>
    <property type="project" value="UniProtKB-KW"/>
</dbReference>
<organism evidence="3 4">
    <name type="scientific">Pelosinus fermentans B4</name>
    <dbReference type="NCBI Taxonomy" id="1149862"/>
    <lineage>
        <taxon>Bacteria</taxon>
        <taxon>Bacillati</taxon>
        <taxon>Bacillota</taxon>
        <taxon>Negativicutes</taxon>
        <taxon>Selenomonadales</taxon>
        <taxon>Sporomusaceae</taxon>
        <taxon>Pelosinus</taxon>
    </lineage>
</organism>
<dbReference type="PATRIC" id="fig|1149862.3.peg.725"/>
<evidence type="ECO:0000259" key="2">
    <source>
        <dbReference type="SMART" id="SM00858"/>
    </source>
</evidence>
<gene>
    <name evidence="3" type="ORF">FB4_2442</name>
</gene>
<comment type="caution">
    <text evidence="3">The sequence shown here is derived from an EMBL/GenBank/DDBJ whole genome shotgun (WGS) entry which is preliminary data.</text>
</comment>